<accession>A0AAD7CHL4</accession>
<evidence type="ECO:0008006" key="3">
    <source>
        <dbReference type="Google" id="ProtNLM"/>
    </source>
</evidence>
<organism evidence="1 2">
    <name type="scientific">Mycena rosella</name>
    <name type="common">Pink bonnet</name>
    <name type="synonym">Agaricus rosellus</name>
    <dbReference type="NCBI Taxonomy" id="1033263"/>
    <lineage>
        <taxon>Eukaryota</taxon>
        <taxon>Fungi</taxon>
        <taxon>Dikarya</taxon>
        <taxon>Basidiomycota</taxon>
        <taxon>Agaricomycotina</taxon>
        <taxon>Agaricomycetes</taxon>
        <taxon>Agaricomycetidae</taxon>
        <taxon>Agaricales</taxon>
        <taxon>Marasmiineae</taxon>
        <taxon>Mycenaceae</taxon>
        <taxon>Mycena</taxon>
    </lineage>
</organism>
<proteinExistence type="predicted"/>
<sequence>MADANPKLFKGDGISENATDFLNAMRRRNLLSPSWKDVEKLEFFELCKKLMQWPEKMAEKEKGVRVENDGIQEWDHVCWALKVAELGARIDAAGSLISLALKNIPGSLLLRLGSKRGTWPELVQAMKDVPTAELTVVRHNEMRMAEMEARIAQLQQTPSRALAVSFANMAMSSPARNDPAAPVGCAPFCPDSERLRIIQATSAMIHPCTAAGLVAYVLQITVYNQKHSAQAGKPNEDRPYPLTPGTVNVTLGECHVCGMMGHFGTRCNAAENLKCPALETRWRQIAQSICSQAERKANPTTAINIVADGSDADVRECDVFFDTADYDQAVIEDYLRHEGKGSGPSI</sequence>
<gene>
    <name evidence="1" type="ORF">B0H17DRAFT_1215374</name>
</gene>
<keyword evidence="2" id="KW-1185">Reference proteome</keyword>
<reference evidence="1" key="1">
    <citation type="submission" date="2023-03" db="EMBL/GenBank/DDBJ databases">
        <title>Massive genome expansion in bonnet fungi (Mycena s.s.) driven by repeated elements and novel gene families across ecological guilds.</title>
        <authorList>
            <consortium name="Lawrence Berkeley National Laboratory"/>
            <person name="Harder C.B."/>
            <person name="Miyauchi S."/>
            <person name="Viragh M."/>
            <person name="Kuo A."/>
            <person name="Thoen E."/>
            <person name="Andreopoulos B."/>
            <person name="Lu D."/>
            <person name="Skrede I."/>
            <person name="Drula E."/>
            <person name="Henrissat B."/>
            <person name="Morin E."/>
            <person name="Kohler A."/>
            <person name="Barry K."/>
            <person name="LaButti K."/>
            <person name="Morin E."/>
            <person name="Salamov A."/>
            <person name="Lipzen A."/>
            <person name="Mereny Z."/>
            <person name="Hegedus B."/>
            <person name="Baldrian P."/>
            <person name="Stursova M."/>
            <person name="Weitz H."/>
            <person name="Taylor A."/>
            <person name="Grigoriev I.V."/>
            <person name="Nagy L.G."/>
            <person name="Martin F."/>
            <person name="Kauserud H."/>
        </authorList>
    </citation>
    <scope>NUCLEOTIDE SEQUENCE</scope>
    <source>
        <strain evidence="1">CBHHK067</strain>
    </source>
</reference>
<evidence type="ECO:0000313" key="1">
    <source>
        <dbReference type="EMBL" id="KAJ7649211.1"/>
    </source>
</evidence>
<dbReference type="EMBL" id="JARKIE010000368">
    <property type="protein sequence ID" value="KAJ7649211.1"/>
    <property type="molecule type" value="Genomic_DNA"/>
</dbReference>
<protein>
    <recommendedName>
        <fullName evidence="3">CCHC-type domain-containing protein</fullName>
    </recommendedName>
</protein>
<name>A0AAD7CHL4_MYCRO</name>
<comment type="caution">
    <text evidence="1">The sequence shown here is derived from an EMBL/GenBank/DDBJ whole genome shotgun (WGS) entry which is preliminary data.</text>
</comment>
<dbReference type="Proteomes" id="UP001221757">
    <property type="component" value="Unassembled WGS sequence"/>
</dbReference>
<evidence type="ECO:0000313" key="2">
    <source>
        <dbReference type="Proteomes" id="UP001221757"/>
    </source>
</evidence>
<dbReference type="AlphaFoldDB" id="A0AAD7CHL4"/>